<keyword evidence="5 7" id="KW-0472">Membrane</keyword>
<gene>
    <name evidence="8" type="ORF">JAAARDRAFT_206634</name>
</gene>
<feature type="transmembrane region" description="Helical" evidence="7">
    <location>
        <begin position="157"/>
        <end position="177"/>
    </location>
</feature>
<dbReference type="Pfam" id="PF07690">
    <property type="entry name" value="MFS_1"/>
    <property type="match status" value="1"/>
</dbReference>
<dbReference type="PRINTS" id="PR01035">
    <property type="entry name" value="TCRTETA"/>
</dbReference>
<evidence type="ECO:0000256" key="2">
    <source>
        <dbReference type="ARBA" id="ARBA00022448"/>
    </source>
</evidence>
<dbReference type="Gene3D" id="1.20.1250.20">
    <property type="entry name" value="MFS general substrate transporter like domains"/>
    <property type="match status" value="2"/>
</dbReference>
<dbReference type="Proteomes" id="UP000027265">
    <property type="component" value="Unassembled WGS sequence"/>
</dbReference>
<evidence type="ECO:0008006" key="10">
    <source>
        <dbReference type="Google" id="ProtNLM"/>
    </source>
</evidence>
<dbReference type="GO" id="GO:0016020">
    <property type="term" value="C:membrane"/>
    <property type="evidence" value="ECO:0007669"/>
    <property type="project" value="UniProtKB-SubCell"/>
</dbReference>
<dbReference type="InterPro" id="IPR011701">
    <property type="entry name" value="MFS"/>
</dbReference>
<name>A0A067PVM5_9AGAM</name>
<reference evidence="9" key="1">
    <citation type="journal article" date="2014" name="Proc. Natl. Acad. Sci. U.S.A.">
        <title>Extensive sampling of basidiomycete genomes demonstrates inadequacy of the white-rot/brown-rot paradigm for wood decay fungi.</title>
        <authorList>
            <person name="Riley R."/>
            <person name="Salamov A.A."/>
            <person name="Brown D.W."/>
            <person name="Nagy L.G."/>
            <person name="Floudas D."/>
            <person name="Held B.W."/>
            <person name="Levasseur A."/>
            <person name="Lombard V."/>
            <person name="Morin E."/>
            <person name="Otillar R."/>
            <person name="Lindquist E.A."/>
            <person name="Sun H."/>
            <person name="LaButti K.M."/>
            <person name="Schmutz J."/>
            <person name="Jabbour D."/>
            <person name="Luo H."/>
            <person name="Baker S.E."/>
            <person name="Pisabarro A.G."/>
            <person name="Walton J.D."/>
            <person name="Blanchette R.A."/>
            <person name="Henrissat B."/>
            <person name="Martin F."/>
            <person name="Cullen D."/>
            <person name="Hibbett D.S."/>
            <person name="Grigoriev I.V."/>
        </authorList>
    </citation>
    <scope>NUCLEOTIDE SEQUENCE [LARGE SCALE GENOMIC DNA]</scope>
    <source>
        <strain evidence="9">MUCL 33604</strain>
    </source>
</reference>
<evidence type="ECO:0000256" key="5">
    <source>
        <dbReference type="ARBA" id="ARBA00023136"/>
    </source>
</evidence>
<evidence type="ECO:0000256" key="7">
    <source>
        <dbReference type="SAM" id="Phobius"/>
    </source>
</evidence>
<dbReference type="InterPro" id="IPR036259">
    <property type="entry name" value="MFS_trans_sf"/>
</dbReference>
<feature type="transmembrane region" description="Helical" evidence="7">
    <location>
        <begin position="816"/>
        <end position="836"/>
    </location>
</feature>
<feature type="transmembrane region" description="Helical" evidence="7">
    <location>
        <begin position="257"/>
        <end position="282"/>
    </location>
</feature>
<keyword evidence="4 7" id="KW-1133">Transmembrane helix</keyword>
<feature type="transmembrane region" description="Helical" evidence="7">
    <location>
        <begin position="124"/>
        <end position="150"/>
    </location>
</feature>
<feature type="transmembrane region" description="Helical" evidence="7">
    <location>
        <begin position="215"/>
        <end position="237"/>
    </location>
</feature>
<accession>A0A067PVM5</accession>
<dbReference type="GO" id="GO:0022857">
    <property type="term" value="F:transmembrane transporter activity"/>
    <property type="evidence" value="ECO:0007669"/>
    <property type="project" value="InterPro"/>
</dbReference>
<feature type="transmembrane region" description="Helical" evidence="7">
    <location>
        <begin position="88"/>
        <end position="112"/>
    </location>
</feature>
<evidence type="ECO:0000256" key="4">
    <source>
        <dbReference type="ARBA" id="ARBA00022989"/>
    </source>
</evidence>
<feature type="region of interest" description="Disordered" evidence="6">
    <location>
        <begin position="1"/>
        <end position="29"/>
    </location>
</feature>
<dbReference type="HOGENOM" id="CLU_008983_0_0_1"/>
<feature type="transmembrane region" description="Helical" evidence="7">
    <location>
        <begin position="679"/>
        <end position="698"/>
    </location>
</feature>
<feature type="transmembrane region" description="Helical" evidence="7">
    <location>
        <begin position="710"/>
        <end position="731"/>
    </location>
</feature>
<proteinExistence type="predicted"/>
<keyword evidence="2" id="KW-0813">Transport</keyword>
<dbReference type="PANTHER" id="PTHR23504">
    <property type="entry name" value="MAJOR FACILITATOR SUPERFAMILY DOMAIN-CONTAINING PROTEIN 10"/>
    <property type="match status" value="1"/>
</dbReference>
<keyword evidence="3 7" id="KW-0812">Transmembrane</keyword>
<evidence type="ECO:0000313" key="8">
    <source>
        <dbReference type="EMBL" id="KDQ58789.1"/>
    </source>
</evidence>
<dbReference type="InParanoid" id="A0A067PVM5"/>
<dbReference type="InterPro" id="IPR001958">
    <property type="entry name" value="Tet-R_TetA/multi-R_MdtG-like"/>
</dbReference>
<feature type="transmembrane region" description="Helical" evidence="7">
    <location>
        <begin position="784"/>
        <end position="804"/>
    </location>
</feature>
<protein>
    <recommendedName>
        <fullName evidence="10">Major facilitator superfamily (MFS) profile domain-containing protein</fullName>
    </recommendedName>
</protein>
<sequence length="837" mass="89760">MTAGDVSNEIEVSDGVPLPNHTPRKPPGRISFADIRVPISFISQATSALTPASERRFNEDLATPRPEIPSVSNPHANYSTPLPVVPMMVLSITVLGEFLSANVSAPFLLFMVKGFGGFTDEADAGFWTGILTSVFFLTQFLTSLLWAALAQKYGQRAVLFASLLGTACSCCYFGTATSLKQAIMIRLVQGAFGGAIGVARGCVAVVTDSTNEGRAYAIMGFCWGLGGVAGAVVGGLFESPALKWPGVFGSMPLFVRYPYLLPCAVASSITFTGATLSLFLGYNGGPRELSTKFPAAKTTQPASPIQEVDEEAAMPIFDEPEQIQVFGSIPKSMGRKLSGYFATSMPNGSPAPASPSILTERSVLISTPGLRSDGRRPFSRTSSYRLDGSVYNYRRGTASIVTTTGTVSGSLSGTVLRRLYNAPESSAASSGGGGDETFARRLLMANENAVTNIADLWVASAINLDDDVGNDQASSSHPEGLGRIGGDREDDVEEAPTRRTSIISASTQRGRQQSRSRIAPFWKPSLGRRLSYGGSHSRFGSPRRSSSRANYTTFIHHPPHPSYEDDVTTTGTETRYPSIFRHVGVRTPPALVAAQESLHRPELTADTRFSTMNSSRVSLVGINVEQESSLFRQLPWSIIIQYGLLALHTTTHDQVFYLYLVTDYEGGGLSLNAGHFSELIALMCLAQIVYQFYLYPAIGPPRGSCSHLAMFRLGTLLFIPGYVTVTLYRAVFAGANGERNIILMAALALSTAVRYCGATFAFTAVSILLNYMSPPHVIGIANGLAQSIVSLARFFGPIFGGLLWSMSVAKDPSGYALGFVVCSSICLMAIVHSFFIH</sequence>
<feature type="region of interest" description="Disordered" evidence="6">
    <location>
        <begin position="468"/>
        <end position="520"/>
    </location>
</feature>
<feature type="transmembrane region" description="Helical" evidence="7">
    <location>
        <begin position="183"/>
        <end position="203"/>
    </location>
</feature>
<dbReference type="EMBL" id="KL197717">
    <property type="protein sequence ID" value="KDQ58789.1"/>
    <property type="molecule type" value="Genomic_DNA"/>
</dbReference>
<keyword evidence="9" id="KW-1185">Reference proteome</keyword>
<evidence type="ECO:0000256" key="6">
    <source>
        <dbReference type="SAM" id="MobiDB-lite"/>
    </source>
</evidence>
<evidence type="ECO:0000313" key="9">
    <source>
        <dbReference type="Proteomes" id="UP000027265"/>
    </source>
</evidence>
<organism evidence="8 9">
    <name type="scientific">Jaapia argillacea MUCL 33604</name>
    <dbReference type="NCBI Taxonomy" id="933084"/>
    <lineage>
        <taxon>Eukaryota</taxon>
        <taxon>Fungi</taxon>
        <taxon>Dikarya</taxon>
        <taxon>Basidiomycota</taxon>
        <taxon>Agaricomycotina</taxon>
        <taxon>Agaricomycetes</taxon>
        <taxon>Agaricomycetidae</taxon>
        <taxon>Jaapiales</taxon>
        <taxon>Jaapiaceae</taxon>
        <taxon>Jaapia</taxon>
    </lineage>
</organism>
<feature type="compositionally biased region" description="Low complexity" evidence="6">
    <location>
        <begin position="504"/>
        <end position="517"/>
    </location>
</feature>
<dbReference type="AlphaFoldDB" id="A0A067PVM5"/>
<evidence type="ECO:0000256" key="3">
    <source>
        <dbReference type="ARBA" id="ARBA00022692"/>
    </source>
</evidence>
<dbReference type="SUPFAM" id="SSF103473">
    <property type="entry name" value="MFS general substrate transporter"/>
    <property type="match status" value="2"/>
</dbReference>
<evidence type="ECO:0000256" key="1">
    <source>
        <dbReference type="ARBA" id="ARBA00004141"/>
    </source>
</evidence>
<comment type="subcellular location">
    <subcellularLocation>
        <location evidence="1">Membrane</location>
        <topology evidence="1">Multi-pass membrane protein</topology>
    </subcellularLocation>
</comment>
<dbReference type="OrthoDB" id="10262656at2759"/>
<dbReference type="PANTHER" id="PTHR23504:SF17">
    <property type="entry name" value="MAJOR FACILITATOR SUPERFAMILY (MFS) PROFILE DOMAIN-CONTAINING PROTEIN"/>
    <property type="match status" value="1"/>
</dbReference>
<feature type="transmembrane region" description="Helical" evidence="7">
    <location>
        <begin position="752"/>
        <end position="772"/>
    </location>
</feature>